<feature type="compositionally biased region" description="Acidic residues" evidence="6">
    <location>
        <begin position="363"/>
        <end position="378"/>
    </location>
</feature>
<evidence type="ECO:0000313" key="7">
    <source>
        <dbReference type="EMBL" id="SCU93834.1"/>
    </source>
</evidence>
<evidence type="ECO:0000256" key="6">
    <source>
        <dbReference type="SAM" id="MobiDB-lite"/>
    </source>
</evidence>
<dbReference type="InterPro" id="IPR016024">
    <property type="entry name" value="ARM-type_fold"/>
</dbReference>
<keyword evidence="3" id="KW-0963">Cytoplasm</keyword>
<keyword evidence="2" id="KW-0813">Transport</keyword>
<dbReference type="InterPro" id="IPR040122">
    <property type="entry name" value="Importin_beta"/>
</dbReference>
<evidence type="ECO:0000256" key="4">
    <source>
        <dbReference type="ARBA" id="ARBA00022737"/>
    </source>
</evidence>
<gene>
    <name evidence="7" type="ORF">LAMI_0E15742G</name>
</gene>
<proteinExistence type="predicted"/>
<dbReference type="InterPro" id="IPR011989">
    <property type="entry name" value="ARM-like"/>
</dbReference>
<dbReference type="SUPFAM" id="SSF48371">
    <property type="entry name" value="ARM repeat"/>
    <property type="match status" value="1"/>
</dbReference>
<evidence type="ECO:0000256" key="3">
    <source>
        <dbReference type="ARBA" id="ARBA00022490"/>
    </source>
</evidence>
<dbReference type="STRING" id="1230905.A0A1G4JSJ0"/>
<dbReference type="AlphaFoldDB" id="A0A1G4JSJ0"/>
<dbReference type="EMBL" id="LT598465">
    <property type="protein sequence ID" value="SCU93834.1"/>
    <property type="molecule type" value="Genomic_DNA"/>
</dbReference>
<name>A0A1G4JSJ0_9SACH</name>
<dbReference type="PANTHER" id="PTHR10527">
    <property type="entry name" value="IMPORTIN BETA"/>
    <property type="match status" value="1"/>
</dbReference>
<dbReference type="Proteomes" id="UP000191024">
    <property type="component" value="Chromosome E"/>
</dbReference>
<feature type="region of interest" description="Disordered" evidence="6">
    <location>
        <begin position="339"/>
        <end position="379"/>
    </location>
</feature>
<reference evidence="7 8" key="1">
    <citation type="submission" date="2016-03" db="EMBL/GenBank/DDBJ databases">
        <authorList>
            <person name="Devillers H."/>
        </authorList>
    </citation>
    <scope>NUCLEOTIDE SEQUENCE [LARGE SCALE GENOMIC DNA]</scope>
    <source>
        <strain evidence="7">CBS 11717</strain>
    </source>
</reference>
<dbReference type="Pfam" id="PF13513">
    <property type="entry name" value="HEAT_EZ"/>
    <property type="match status" value="1"/>
</dbReference>
<organism evidence="7 8">
    <name type="scientific">Lachancea mirantina</name>
    <dbReference type="NCBI Taxonomy" id="1230905"/>
    <lineage>
        <taxon>Eukaryota</taxon>
        <taxon>Fungi</taxon>
        <taxon>Dikarya</taxon>
        <taxon>Ascomycota</taxon>
        <taxon>Saccharomycotina</taxon>
        <taxon>Saccharomycetes</taxon>
        <taxon>Saccharomycetales</taxon>
        <taxon>Saccharomycetaceae</taxon>
        <taxon>Lachancea</taxon>
    </lineage>
</organism>
<protein>
    <submittedName>
        <fullName evidence="7">LAMI_0E15742g1_1</fullName>
    </submittedName>
</protein>
<keyword evidence="8" id="KW-1185">Reference proteome</keyword>
<dbReference type="Gene3D" id="1.25.10.10">
    <property type="entry name" value="Leucine-rich Repeat Variant"/>
    <property type="match status" value="1"/>
</dbReference>
<keyword evidence="5" id="KW-0653">Protein transport</keyword>
<evidence type="ECO:0000256" key="2">
    <source>
        <dbReference type="ARBA" id="ARBA00022448"/>
    </source>
</evidence>
<keyword evidence="4" id="KW-0677">Repeat</keyword>
<evidence type="ECO:0000313" key="8">
    <source>
        <dbReference type="Proteomes" id="UP000191024"/>
    </source>
</evidence>
<dbReference type="OrthoDB" id="951172at2759"/>
<evidence type="ECO:0000256" key="1">
    <source>
        <dbReference type="ARBA" id="ARBA00004496"/>
    </source>
</evidence>
<dbReference type="GO" id="GO:0006606">
    <property type="term" value="P:protein import into nucleus"/>
    <property type="evidence" value="ECO:0007669"/>
    <property type="project" value="InterPro"/>
</dbReference>
<comment type="subcellular location">
    <subcellularLocation>
        <location evidence="1">Cytoplasm</location>
    </subcellularLocation>
</comment>
<sequence length="908" mass="101970">MSLWKPQHLSVVELASVLKNALSISQSDRADAMESLETLKLQPEFLNYLCYILVSTDEELDLGKVLSNSDIQSCRAAAGMMLKNTILENHGGSQYDYVKSNIMKGLFIDKPLLSNITGIVITSLFSSVYRQNRNDPTSIQILSELLELISKGNEAGAKALSKIVEDNATFLQLEWANSVRPMEILVNKLLEFMLSESNVIRAEAVKSLNTLIPLESQSMLTRLDDFLQNIFVLAQNDGHGSVRIQVCHALTILLEQRPDKIIVQLPGIVHFMLHIIQTVSEEKVSLQACEFLLSLANSREMPRDVMQPYLKDLVPTLLTKMVHDEDEILILEASNDDDANLEDKDEEIRPSTARTSNKRDTPANDDDYEDEEDGGADEVDSHWNVRKCAAATLDSVTNTLPKNVLSIALPLLRDHLVAEKWYIREATILALGAMAEGGMNYFTDQLPALIPFLVEKLQDPWAPVRTITCWTLGRFSPWILNDNTQFLIPVMEPILQALMDMKKSVQEAAISSVAVFIENCDGELLETLLYNELLVKFSECFQLYQKKNLIILYDAVGRLAEKCEFDESAIDLILPHLIQKWTSLADNDKELWPLLECLSYVAASLGVKFLPMAPDVYSRAWRILCQAVDLETRSQVDPTIEVLDKDFMVTSLDLIDGLVQGLGSQSQALLFPHGDRAMFQVMLQCLKDHLPEVRQSCFALLGDIAYLYDPRLLQQESPLVEFLQSISVEIVHASDDGNRDDSATASMNNAIWALGLISERLDLSEFIIDLSRIMLDIFTDRRSHYNGSVLENVAITIGRMALFHPEVFATGQFASDTVWSLYCSRAMRLEDPDEKTAAFRGFVKIVNLTDATVQISNATLHKLVKGLATDVDITDFSDDLYGLFFKNLAALQSIKFNDDELSFLQQFT</sequence>
<evidence type="ECO:0000256" key="5">
    <source>
        <dbReference type="ARBA" id="ARBA00022927"/>
    </source>
</evidence>
<accession>A0A1G4JSJ0</accession>
<dbReference type="GO" id="GO:0005737">
    <property type="term" value="C:cytoplasm"/>
    <property type="evidence" value="ECO:0007669"/>
    <property type="project" value="UniProtKB-SubCell"/>
</dbReference>